<dbReference type="GO" id="GO:0006808">
    <property type="term" value="P:regulation of nitrogen utilization"/>
    <property type="evidence" value="ECO:0007669"/>
    <property type="project" value="UniProtKB-UniRule"/>
</dbReference>
<proteinExistence type="inferred from homology"/>
<keyword evidence="2 6" id="KW-0548">Nucleotidyltransferase</keyword>
<evidence type="ECO:0000313" key="9">
    <source>
        <dbReference type="Proteomes" id="UP000595074"/>
    </source>
</evidence>
<dbReference type="HAMAP" id="MF_00277">
    <property type="entry name" value="PII_uridylyl_transf"/>
    <property type="match status" value="1"/>
</dbReference>
<dbReference type="EMBL" id="CP063164">
    <property type="protein sequence ID" value="QOR61433.1"/>
    <property type="molecule type" value="Genomic_DNA"/>
</dbReference>
<keyword evidence="5 6" id="KW-0511">Multifunctional enzyme</keyword>
<dbReference type="RefSeq" id="WP_197548106.1">
    <property type="nucleotide sequence ID" value="NZ_CP063164.1"/>
</dbReference>
<evidence type="ECO:0000256" key="6">
    <source>
        <dbReference type="HAMAP-Rule" id="MF_00277"/>
    </source>
</evidence>
<comment type="catalytic activity">
    <reaction evidence="6">
        <text>[protein-PII]-uridylyl-L-tyrosine + H2O = [protein-PII]-L-tyrosine + UMP + H(+)</text>
        <dbReference type="Rhea" id="RHEA:48600"/>
        <dbReference type="Rhea" id="RHEA-COMP:12147"/>
        <dbReference type="Rhea" id="RHEA-COMP:12148"/>
        <dbReference type="ChEBI" id="CHEBI:15377"/>
        <dbReference type="ChEBI" id="CHEBI:15378"/>
        <dbReference type="ChEBI" id="CHEBI:46858"/>
        <dbReference type="ChEBI" id="CHEBI:57865"/>
        <dbReference type="ChEBI" id="CHEBI:90602"/>
    </reaction>
</comment>
<keyword evidence="1 6" id="KW-0808">Transferase</keyword>
<dbReference type="Proteomes" id="UP000595074">
    <property type="component" value="Chromosome"/>
</dbReference>
<protein>
    <recommendedName>
        <fullName evidence="6">Bifunctional uridylyltransferase/uridylyl-removing enzyme</fullName>
        <shortName evidence="6">UTase/UR</shortName>
    </recommendedName>
    <alternativeName>
        <fullName evidence="6">Bifunctional [protein-PII] modification enzyme</fullName>
    </alternativeName>
    <alternativeName>
        <fullName evidence="6">Bifunctional nitrogen sensor protein</fullName>
    </alternativeName>
    <domain>
        <recommendedName>
            <fullName evidence="6">[Protein-PII] uridylyltransferase</fullName>
            <shortName evidence="6">PII uridylyltransferase</shortName>
            <shortName evidence="6">UTase</shortName>
            <ecNumber evidence="6">2.7.7.59</ecNumber>
        </recommendedName>
    </domain>
    <domain>
        <recommendedName>
            <fullName evidence="6">[Protein-PII]-UMP uridylyl-removing enzyme</fullName>
            <shortName evidence="6">UR</shortName>
            <ecNumber evidence="6">3.1.4.-</ecNumber>
        </recommendedName>
    </domain>
</protein>
<dbReference type="SUPFAM" id="SSF55021">
    <property type="entry name" value="ACT-like"/>
    <property type="match status" value="1"/>
</dbReference>
<keyword evidence="4 6" id="KW-0460">Magnesium</keyword>
<comment type="similarity">
    <text evidence="6">Belongs to the GlnD family.</text>
</comment>
<dbReference type="SUPFAM" id="SSF109604">
    <property type="entry name" value="HD-domain/PDEase-like"/>
    <property type="match status" value="1"/>
</dbReference>
<name>A0A7M1S1W8_9BACT</name>
<dbReference type="InterPro" id="IPR043519">
    <property type="entry name" value="NT_sf"/>
</dbReference>
<comment type="activity regulation">
    <text evidence="6">Uridylyltransferase (UTase) activity is inhibited by glutamine, while glutamine activates uridylyl-removing (UR) activity.</text>
</comment>
<dbReference type="GO" id="GO:0008773">
    <property type="term" value="F:[protein-PII] uridylyltransferase activity"/>
    <property type="evidence" value="ECO:0007669"/>
    <property type="project" value="UniProtKB-UniRule"/>
</dbReference>
<keyword evidence="9" id="KW-1185">Reference proteome</keyword>
<dbReference type="PANTHER" id="PTHR47320:SF1">
    <property type="entry name" value="BIFUNCTIONAL URIDYLYLTRANSFERASE_URIDYLYL-REMOVING ENZYME"/>
    <property type="match status" value="1"/>
</dbReference>
<accession>A0A7M1S1W8</accession>
<dbReference type="Pfam" id="PF08335">
    <property type="entry name" value="GlnD_UR_UTase"/>
    <property type="match status" value="1"/>
</dbReference>
<gene>
    <name evidence="6" type="primary">glnD</name>
    <name evidence="8" type="ORF">IMZ28_08275</name>
</gene>
<dbReference type="KEGG" id="sinu:IMZ28_08275"/>
<dbReference type="GO" id="GO:0008081">
    <property type="term" value="F:phosphoric diester hydrolase activity"/>
    <property type="evidence" value="ECO:0007669"/>
    <property type="project" value="UniProtKB-UniRule"/>
</dbReference>
<evidence type="ECO:0000313" key="8">
    <source>
        <dbReference type="EMBL" id="QOR61433.1"/>
    </source>
</evidence>
<dbReference type="InterPro" id="IPR010043">
    <property type="entry name" value="UTase/UR"/>
</dbReference>
<evidence type="ECO:0000256" key="3">
    <source>
        <dbReference type="ARBA" id="ARBA00022801"/>
    </source>
</evidence>
<reference evidence="8 9" key="1">
    <citation type="submission" date="2020-10" db="EMBL/GenBank/DDBJ databases">
        <title>The genome of sulfurovum sp.</title>
        <authorList>
            <person name="Xie S."/>
            <person name="Shao Z."/>
            <person name="Jiang L."/>
        </authorList>
    </citation>
    <scope>NUCLEOTIDE SEQUENCE [LARGE SCALE GENOMIC DNA]</scope>
    <source>
        <strain evidence="8 9">ST-419</strain>
    </source>
</reference>
<dbReference type="InterPro" id="IPR045865">
    <property type="entry name" value="ACT-like_dom_sf"/>
</dbReference>
<comment type="domain">
    <text evidence="6">Has four distinct domains: an N-terminal nucleotidyltransferase (NT) domain responsible for UTase activity, a central HD domain that encodes UR activity, and two C-terminal ACT domains that seem to have a role in glutamine sensing.</text>
</comment>
<dbReference type="InterPro" id="IPR013546">
    <property type="entry name" value="PII_UdlTrfase/GS_AdlTrfase"/>
</dbReference>
<dbReference type="SUPFAM" id="SSF81301">
    <property type="entry name" value="Nucleotidyltransferase"/>
    <property type="match status" value="1"/>
</dbReference>
<comment type="cofactor">
    <cofactor evidence="6">
        <name>Mg(2+)</name>
        <dbReference type="ChEBI" id="CHEBI:18420"/>
    </cofactor>
</comment>
<comment type="catalytic activity">
    <reaction evidence="6">
        <text>[protein-PII]-L-tyrosine + UTP = [protein-PII]-uridylyl-L-tyrosine + diphosphate</text>
        <dbReference type="Rhea" id="RHEA:13673"/>
        <dbReference type="Rhea" id="RHEA-COMP:12147"/>
        <dbReference type="Rhea" id="RHEA-COMP:12148"/>
        <dbReference type="ChEBI" id="CHEBI:33019"/>
        <dbReference type="ChEBI" id="CHEBI:46398"/>
        <dbReference type="ChEBI" id="CHEBI:46858"/>
        <dbReference type="ChEBI" id="CHEBI:90602"/>
        <dbReference type="EC" id="2.7.7.59"/>
    </reaction>
</comment>
<feature type="domain" description="ACT" evidence="7">
    <location>
        <begin position="756"/>
        <end position="825"/>
    </location>
</feature>
<feature type="region of interest" description="Uridylyltransferase" evidence="6">
    <location>
        <begin position="1"/>
        <end position="331"/>
    </location>
</feature>
<evidence type="ECO:0000256" key="2">
    <source>
        <dbReference type="ARBA" id="ARBA00022695"/>
    </source>
</evidence>
<keyword evidence="3 6" id="KW-0378">Hydrolase</keyword>
<evidence type="ECO:0000256" key="4">
    <source>
        <dbReference type="ARBA" id="ARBA00022842"/>
    </source>
</evidence>
<dbReference type="CDD" id="cd04873">
    <property type="entry name" value="ACT_UUR-ACR-like"/>
    <property type="match status" value="1"/>
</dbReference>
<dbReference type="AlphaFoldDB" id="A0A7M1S1W8"/>
<dbReference type="PIRSF" id="PIRSF006288">
    <property type="entry name" value="PII_uridyltransf"/>
    <property type="match status" value="1"/>
</dbReference>
<comment type="function">
    <text evidence="6">Modifies, by uridylylation and deuridylylation, the PII regulatory proteins (GlnB and homologs), in response to the nitrogen status of the cell that GlnD senses through the glutamine level. Under low glutamine levels, catalyzes the conversion of the PII proteins and UTP to PII-UMP and PPi, while under higher glutamine levels, GlnD hydrolyzes PII-UMP to PII and UMP (deuridylylation). Thus, controls uridylylation state and activity of the PII proteins, and plays an important role in the regulation of nitrogen metabolism.</text>
</comment>
<dbReference type="EC" id="2.7.7.59" evidence="6"/>
<evidence type="ECO:0000256" key="1">
    <source>
        <dbReference type="ARBA" id="ARBA00022679"/>
    </source>
</evidence>
<dbReference type="PANTHER" id="PTHR47320">
    <property type="entry name" value="BIFUNCTIONAL URIDYLYLTRANSFERASE/URIDYLYL-REMOVING ENZYME"/>
    <property type="match status" value="1"/>
</dbReference>
<evidence type="ECO:0000259" key="7">
    <source>
        <dbReference type="PROSITE" id="PS51671"/>
    </source>
</evidence>
<comment type="caution">
    <text evidence="6">Lacks conserved residue(s) required for the propagation of feature annotation.</text>
</comment>
<dbReference type="PROSITE" id="PS51671">
    <property type="entry name" value="ACT"/>
    <property type="match status" value="1"/>
</dbReference>
<dbReference type="InterPro" id="IPR002912">
    <property type="entry name" value="ACT_dom"/>
</dbReference>
<dbReference type="EC" id="3.1.4.-" evidence="6"/>
<organism evidence="8 9">
    <name type="scientific">Sulfurovum indicum</name>
    <dbReference type="NCBI Taxonomy" id="2779528"/>
    <lineage>
        <taxon>Bacteria</taxon>
        <taxon>Pseudomonadati</taxon>
        <taxon>Campylobacterota</taxon>
        <taxon>Epsilonproteobacteria</taxon>
        <taxon>Campylobacterales</taxon>
        <taxon>Sulfurovaceae</taxon>
        <taxon>Sulfurovum</taxon>
    </lineage>
</organism>
<sequence>MDSLKREIESLLYENAPDFEIAKILKKDIKAYFETLEETFATTGGKDFLVKHTKKIDTILKLTYQIALRSMFGNYAPMKNAIPLGLVALGSYGREQLCVYSDIDLMLIYKDIPGYNTKEFIEKILYILWDTGLKMGHRVHTVEELLEVSKTDITIKTALIESRFIEGSHFIWTETQNALYQIRHDDIKTFIKLKLDEQAQKHSKFHLTMEPNLKEGVGGFRDANLVFWIGKVLYNVNSIKDLPAHIVEEKEYKPFRVALEFLFRVRSALHLATHKKEDKLRLELIPSIAKLLGYTEGREGQMKFARKVTESLKIIRLYSTIWLEKLTREYMKLPSKKRFIYPKGKDFNAMLKHLCKEAKTPFRAHPTLLQALINAERPERPDNALYETIAMIFYQPYAYSILSTLSYARLLRYTISPIKKVVDLPQFDGYHQYAVDIHSLRCLYHLEHIDDSSVLELYEQLNKDEKAMLKLVVFLHDAGKGRKRDHHFVGASLFKIFAQKLHMDEALIETGERLIQYHTLMSKVAQREDIYNEKVIFSFASHFPTKKLLDMIYILTYADMNGVSKDTYNSFNAKLIRTLYKHSLEVLGRTSILDEAAKRAKKEESLKRKPSFQALTKNQQKKILQMPSNLLFLRYRPERIVDICKKAFETTDFSYHISNEEHLTIEIIRTDSINLSYLLGKLSNLEVVNMDISKLFDELKYFKIDFAVKVDIEEIPLIEKIIIDAFDPAKKSIDRVPHIKKEDIDIDCEHSKTYAIMHLRSKNQKGLLAYIINLFDELGIDIVTAKVHTIKNRVRDMFLIEKNGNFCHNTELIIEKLTIQQKKEV</sequence>
<evidence type="ECO:0000256" key="5">
    <source>
        <dbReference type="ARBA" id="ARBA00023268"/>
    </source>
</evidence>
<dbReference type="CDD" id="cd05401">
    <property type="entry name" value="NT_GlnE_GlnD_like"/>
    <property type="match status" value="1"/>
</dbReference>
<dbReference type="Gene3D" id="1.10.3090.10">
    <property type="entry name" value="cca-adding enzyme, domain 2"/>
    <property type="match status" value="1"/>
</dbReference>